<gene>
    <name evidence="2" type="ORF">BJ959_000426</name>
</gene>
<keyword evidence="3" id="KW-1185">Reference proteome</keyword>
<dbReference type="SUPFAM" id="SSF47413">
    <property type="entry name" value="lambda repressor-like DNA-binding domains"/>
    <property type="match status" value="1"/>
</dbReference>
<evidence type="ECO:0000313" key="2">
    <source>
        <dbReference type="EMBL" id="MBB5616930.1"/>
    </source>
</evidence>
<dbReference type="Proteomes" id="UP000552883">
    <property type="component" value="Unassembled WGS sequence"/>
</dbReference>
<proteinExistence type="predicted"/>
<evidence type="ECO:0000313" key="3">
    <source>
        <dbReference type="Proteomes" id="UP000552883"/>
    </source>
</evidence>
<feature type="domain" description="HTH cro/C1-type" evidence="1">
    <location>
        <begin position="22"/>
        <end position="74"/>
    </location>
</feature>
<dbReference type="Pfam" id="PF13560">
    <property type="entry name" value="HTH_31"/>
    <property type="match status" value="1"/>
</dbReference>
<evidence type="ECO:0000259" key="1">
    <source>
        <dbReference type="PROSITE" id="PS50943"/>
    </source>
</evidence>
<name>A0A840X3H9_9MICO</name>
<dbReference type="SMART" id="SM00530">
    <property type="entry name" value="HTH_XRE"/>
    <property type="match status" value="1"/>
</dbReference>
<dbReference type="CDD" id="cd00093">
    <property type="entry name" value="HTH_XRE"/>
    <property type="match status" value="1"/>
</dbReference>
<reference evidence="2 3" key="1">
    <citation type="submission" date="2020-08" db="EMBL/GenBank/DDBJ databases">
        <title>Sequencing the genomes of 1000 actinobacteria strains.</title>
        <authorList>
            <person name="Klenk H.-P."/>
        </authorList>
    </citation>
    <scope>NUCLEOTIDE SEQUENCE [LARGE SCALE GENOMIC DNA]</scope>
    <source>
        <strain evidence="2 3">DSM 23889</strain>
    </source>
</reference>
<dbReference type="RefSeq" id="WP_165878962.1">
    <property type="nucleotide sequence ID" value="NZ_BAAANZ010000022.1"/>
</dbReference>
<sequence length="107" mass="11452">MSEKTGAMLTLDEWEGRVGDAVRRLRIEAGYDQAGLAERANVSRSAVQGLEQGRGSRLHTLLAVLRALDRLDVLDALLPPEGPTPLEALAAARRATAAPKRARRVGG</sequence>
<dbReference type="EMBL" id="JACHBS010000001">
    <property type="protein sequence ID" value="MBB5616930.1"/>
    <property type="molecule type" value="Genomic_DNA"/>
</dbReference>
<dbReference type="InterPro" id="IPR010982">
    <property type="entry name" value="Lambda_DNA-bd_dom_sf"/>
</dbReference>
<protein>
    <submittedName>
        <fullName evidence="2">Transcriptional regulator with XRE-family HTH domain</fullName>
    </submittedName>
</protein>
<dbReference type="Gene3D" id="1.10.260.40">
    <property type="entry name" value="lambda repressor-like DNA-binding domains"/>
    <property type="match status" value="1"/>
</dbReference>
<organism evidence="2 3">
    <name type="scientific">Microcella frigidaquae</name>
    <dbReference type="NCBI Taxonomy" id="424758"/>
    <lineage>
        <taxon>Bacteria</taxon>
        <taxon>Bacillati</taxon>
        <taxon>Actinomycetota</taxon>
        <taxon>Actinomycetes</taxon>
        <taxon>Micrococcales</taxon>
        <taxon>Microbacteriaceae</taxon>
        <taxon>Microcella</taxon>
    </lineage>
</organism>
<dbReference type="InterPro" id="IPR001387">
    <property type="entry name" value="Cro/C1-type_HTH"/>
</dbReference>
<dbReference type="PROSITE" id="PS50943">
    <property type="entry name" value="HTH_CROC1"/>
    <property type="match status" value="1"/>
</dbReference>
<dbReference type="AlphaFoldDB" id="A0A840X3H9"/>
<comment type="caution">
    <text evidence="2">The sequence shown here is derived from an EMBL/GenBank/DDBJ whole genome shotgun (WGS) entry which is preliminary data.</text>
</comment>
<accession>A0A840X3H9</accession>
<dbReference type="GO" id="GO:0003677">
    <property type="term" value="F:DNA binding"/>
    <property type="evidence" value="ECO:0007669"/>
    <property type="project" value="InterPro"/>
</dbReference>